<name>A0AAF0Y4G5_9TREE</name>
<protein>
    <submittedName>
        <fullName evidence="4">Uncharacterized protein</fullName>
    </submittedName>
</protein>
<dbReference type="GeneID" id="87804328"/>
<feature type="signal peptide" evidence="3">
    <location>
        <begin position="1"/>
        <end position="31"/>
    </location>
</feature>
<proteinExistence type="predicted"/>
<keyword evidence="2" id="KW-1133">Transmembrane helix</keyword>
<feature type="compositionally biased region" description="Low complexity" evidence="1">
    <location>
        <begin position="201"/>
        <end position="219"/>
    </location>
</feature>
<feature type="compositionally biased region" description="Polar residues" evidence="1">
    <location>
        <begin position="371"/>
        <end position="386"/>
    </location>
</feature>
<keyword evidence="2" id="KW-0472">Membrane</keyword>
<keyword evidence="2" id="KW-0812">Transmembrane</keyword>
<feature type="transmembrane region" description="Helical" evidence="2">
    <location>
        <begin position="72"/>
        <end position="97"/>
    </location>
</feature>
<gene>
    <name evidence="4" type="ORF">LOC62_01G001070</name>
</gene>
<evidence type="ECO:0000256" key="1">
    <source>
        <dbReference type="SAM" id="MobiDB-lite"/>
    </source>
</evidence>
<evidence type="ECO:0000313" key="4">
    <source>
        <dbReference type="EMBL" id="WOO77491.1"/>
    </source>
</evidence>
<dbReference type="RefSeq" id="XP_062623523.1">
    <property type="nucleotide sequence ID" value="XM_062767539.1"/>
</dbReference>
<feature type="compositionally biased region" description="Low complexity" evidence="1">
    <location>
        <begin position="50"/>
        <end position="69"/>
    </location>
</feature>
<feature type="compositionally biased region" description="Polar residues" evidence="1">
    <location>
        <begin position="435"/>
        <end position="445"/>
    </location>
</feature>
<evidence type="ECO:0000256" key="3">
    <source>
        <dbReference type="SAM" id="SignalP"/>
    </source>
</evidence>
<keyword evidence="5" id="KW-1185">Reference proteome</keyword>
<feature type="compositionally biased region" description="Low complexity" evidence="1">
    <location>
        <begin position="352"/>
        <end position="370"/>
    </location>
</feature>
<dbReference type="AlphaFoldDB" id="A0AAF0Y4G5"/>
<dbReference type="Proteomes" id="UP000827549">
    <property type="component" value="Chromosome 1"/>
</dbReference>
<keyword evidence="3" id="KW-0732">Signal</keyword>
<feature type="region of interest" description="Disordered" evidence="1">
    <location>
        <begin position="418"/>
        <end position="445"/>
    </location>
</feature>
<sequence>MEKHAPHHTTRTSTFARALAVLLLLAAAGSAQPVAQINPATPPGRDDDTAASASASASASPSPSPKSTSKTAMWAMLGVLIVAAVIFVTASIAYCLGFKKKRNQNRRDAAVGATRGAARPRVRRRERDPADMSVIDLPLYTNEPAHDEVQLLRRHNTLSEAGHAAPEYLSPTAGVPPYASQLGHGDDEEGLVSEDGHGNQSATSPSTSSHASHASRASRGTVRPVLRALSTSESALSHASRGPGGPASAGPSRSAAAPYSPILARRASLSASQASHGNGNVSRHASVRSVRFEAAEPVTAPPSRQPSKASIKQRLGAWAESYVALGDQDDDDERIGEGRGVRDPWSPLSIRHAASATSPSSPNSASSHTTFITAPSSLSRRSTADSITEARVATVSRGRVARAVIAAGEREVVFEAHEEEMLAESHDEGHEELSQQRPQSEQQHA</sequence>
<feature type="chain" id="PRO_5041929767" evidence="3">
    <location>
        <begin position="32"/>
        <end position="445"/>
    </location>
</feature>
<reference evidence="4" key="1">
    <citation type="submission" date="2023-10" db="EMBL/GenBank/DDBJ databases">
        <authorList>
            <person name="Noh H."/>
        </authorList>
    </citation>
    <scope>NUCLEOTIDE SEQUENCE</scope>
    <source>
        <strain evidence="4">DUCC4014</strain>
    </source>
</reference>
<organism evidence="4 5">
    <name type="scientific">Vanrija pseudolonga</name>
    <dbReference type="NCBI Taxonomy" id="143232"/>
    <lineage>
        <taxon>Eukaryota</taxon>
        <taxon>Fungi</taxon>
        <taxon>Dikarya</taxon>
        <taxon>Basidiomycota</taxon>
        <taxon>Agaricomycotina</taxon>
        <taxon>Tremellomycetes</taxon>
        <taxon>Trichosporonales</taxon>
        <taxon>Trichosporonaceae</taxon>
        <taxon>Vanrija</taxon>
    </lineage>
</organism>
<evidence type="ECO:0000313" key="5">
    <source>
        <dbReference type="Proteomes" id="UP000827549"/>
    </source>
</evidence>
<evidence type="ECO:0000256" key="2">
    <source>
        <dbReference type="SAM" id="Phobius"/>
    </source>
</evidence>
<feature type="region of interest" description="Disordered" evidence="1">
    <location>
        <begin position="35"/>
        <end position="69"/>
    </location>
</feature>
<feature type="region of interest" description="Disordered" evidence="1">
    <location>
        <begin position="105"/>
        <end position="130"/>
    </location>
</feature>
<feature type="compositionally biased region" description="Basic and acidic residues" evidence="1">
    <location>
        <begin position="418"/>
        <end position="434"/>
    </location>
</feature>
<dbReference type="EMBL" id="CP086714">
    <property type="protein sequence ID" value="WOO77491.1"/>
    <property type="molecule type" value="Genomic_DNA"/>
</dbReference>
<accession>A0AAF0Y4G5</accession>
<feature type="region of interest" description="Disordered" evidence="1">
    <location>
        <begin position="328"/>
        <end position="387"/>
    </location>
</feature>
<feature type="region of interest" description="Disordered" evidence="1">
    <location>
        <begin position="167"/>
        <end position="256"/>
    </location>
</feature>